<feature type="transmembrane region" description="Helical" evidence="8">
    <location>
        <begin position="372"/>
        <end position="395"/>
    </location>
</feature>
<evidence type="ECO:0000256" key="6">
    <source>
        <dbReference type="ARBA" id="ARBA00023136"/>
    </source>
</evidence>
<dbReference type="OrthoDB" id="9047689at2759"/>
<dbReference type="FunCoup" id="G3W5V1">
    <property type="interactions" value="40"/>
</dbReference>
<dbReference type="Pfam" id="PF10267">
    <property type="entry name" value="Tmemb_cc2"/>
    <property type="match status" value="2"/>
</dbReference>
<dbReference type="GeneID" id="100924431"/>
<dbReference type="eggNOG" id="KOG3850">
    <property type="taxonomic scope" value="Eukaryota"/>
</dbReference>
<evidence type="ECO:0000313" key="10">
    <source>
        <dbReference type="Proteomes" id="UP000007648"/>
    </source>
</evidence>
<protein>
    <submittedName>
        <fullName evidence="9">Testis expressed 28</fullName>
    </submittedName>
</protein>
<dbReference type="CTD" id="1527"/>
<dbReference type="Ensembl" id="ENSSHAT00000010900.2">
    <property type="protein sequence ID" value="ENSSHAP00000010806.1"/>
    <property type="gene ID" value="ENSSHAG00000009316.2"/>
</dbReference>
<dbReference type="Proteomes" id="UP000007648">
    <property type="component" value="Unassembled WGS sequence"/>
</dbReference>
<evidence type="ECO:0000313" key="9">
    <source>
        <dbReference type="Ensembl" id="ENSSHAP00000010806.1"/>
    </source>
</evidence>
<dbReference type="PANTHER" id="PTHR17613:SF10">
    <property type="entry name" value="TESTIS-SPECIFIC PROTEIN TEX28"/>
    <property type="match status" value="1"/>
</dbReference>
<dbReference type="RefSeq" id="XP_031800459.1">
    <property type="nucleotide sequence ID" value="XM_031944599.1"/>
</dbReference>
<evidence type="ECO:0000256" key="2">
    <source>
        <dbReference type="ARBA" id="ARBA00008108"/>
    </source>
</evidence>
<reference evidence="9" key="2">
    <citation type="submission" date="2025-08" db="UniProtKB">
        <authorList>
            <consortium name="Ensembl"/>
        </authorList>
    </citation>
    <scope>IDENTIFICATION</scope>
</reference>
<evidence type="ECO:0000256" key="4">
    <source>
        <dbReference type="ARBA" id="ARBA00022989"/>
    </source>
</evidence>
<keyword evidence="4 8" id="KW-1133">Transmembrane helix</keyword>
<keyword evidence="10" id="KW-1185">Reference proteome</keyword>
<feature type="region of interest" description="Disordered" evidence="7">
    <location>
        <begin position="1"/>
        <end position="21"/>
    </location>
</feature>
<evidence type="ECO:0000256" key="3">
    <source>
        <dbReference type="ARBA" id="ARBA00022692"/>
    </source>
</evidence>
<keyword evidence="5" id="KW-0175">Coiled coil</keyword>
<comment type="subcellular location">
    <subcellularLocation>
        <location evidence="1">Membrane</location>
    </subcellularLocation>
</comment>
<dbReference type="InterPro" id="IPR019394">
    <property type="entry name" value="TEX28/TMCC"/>
</dbReference>
<evidence type="ECO:0000256" key="8">
    <source>
        <dbReference type="SAM" id="Phobius"/>
    </source>
</evidence>
<dbReference type="GeneTree" id="ENSGT00940000162843"/>
<dbReference type="KEGG" id="shr:100924431"/>
<name>G3W5V1_SARHA</name>
<evidence type="ECO:0000256" key="7">
    <source>
        <dbReference type="SAM" id="MobiDB-lite"/>
    </source>
</evidence>
<dbReference type="OMA" id="QNLACTE"/>
<reference evidence="9" key="3">
    <citation type="submission" date="2025-09" db="UniProtKB">
        <authorList>
            <consortium name="Ensembl"/>
        </authorList>
    </citation>
    <scope>IDENTIFICATION</scope>
</reference>
<feature type="transmembrane region" description="Helical" evidence="8">
    <location>
        <begin position="407"/>
        <end position="429"/>
    </location>
</feature>
<evidence type="ECO:0000256" key="5">
    <source>
        <dbReference type="ARBA" id="ARBA00023054"/>
    </source>
</evidence>
<reference evidence="9 10" key="1">
    <citation type="journal article" date="2011" name="Proc. Natl. Acad. Sci. U.S.A.">
        <title>Genetic diversity and population structure of the endangered marsupial Sarcophilus harrisii (Tasmanian devil).</title>
        <authorList>
            <person name="Miller W."/>
            <person name="Hayes V.M."/>
            <person name="Ratan A."/>
            <person name="Petersen D.C."/>
            <person name="Wittekindt N.E."/>
            <person name="Miller J."/>
            <person name="Walenz B."/>
            <person name="Knight J."/>
            <person name="Qi J."/>
            <person name="Zhao F."/>
            <person name="Wang Q."/>
            <person name="Bedoya-Reina O.C."/>
            <person name="Katiyar N."/>
            <person name="Tomsho L.P."/>
            <person name="Kasson L.M."/>
            <person name="Hardie R.A."/>
            <person name="Woodbridge P."/>
            <person name="Tindall E.A."/>
            <person name="Bertelsen M.F."/>
            <person name="Dixon D."/>
            <person name="Pyecroft S."/>
            <person name="Helgen K.M."/>
            <person name="Lesk A.M."/>
            <person name="Pringle T.H."/>
            <person name="Patterson N."/>
            <person name="Zhang Y."/>
            <person name="Kreiss A."/>
            <person name="Woods G.M."/>
            <person name="Jones M.E."/>
            <person name="Schuster S.C."/>
        </authorList>
    </citation>
    <scope>NUCLEOTIDE SEQUENCE [LARGE SCALE GENOMIC DNA]</scope>
</reference>
<dbReference type="PANTHER" id="PTHR17613">
    <property type="entry name" value="CEREBRAL PROTEIN-11-RELATED"/>
    <property type="match status" value="1"/>
</dbReference>
<feature type="region of interest" description="Disordered" evidence="7">
    <location>
        <begin position="49"/>
        <end position="85"/>
    </location>
</feature>
<gene>
    <name evidence="9" type="primary">TEX28</name>
</gene>
<dbReference type="GO" id="GO:0016020">
    <property type="term" value="C:membrane"/>
    <property type="evidence" value="ECO:0007669"/>
    <property type="project" value="UniProtKB-SubCell"/>
</dbReference>
<organism evidence="9 10">
    <name type="scientific">Sarcophilus harrisii</name>
    <name type="common">Tasmanian devil</name>
    <name type="synonym">Sarcophilus laniarius</name>
    <dbReference type="NCBI Taxonomy" id="9305"/>
    <lineage>
        <taxon>Eukaryota</taxon>
        <taxon>Metazoa</taxon>
        <taxon>Chordata</taxon>
        <taxon>Craniata</taxon>
        <taxon>Vertebrata</taxon>
        <taxon>Euteleostomi</taxon>
        <taxon>Mammalia</taxon>
        <taxon>Metatheria</taxon>
        <taxon>Dasyuromorphia</taxon>
        <taxon>Dasyuridae</taxon>
        <taxon>Sarcophilus</taxon>
    </lineage>
</organism>
<proteinExistence type="inferred from homology"/>
<evidence type="ECO:0000256" key="1">
    <source>
        <dbReference type="ARBA" id="ARBA00004370"/>
    </source>
</evidence>
<dbReference type="GO" id="GO:0012505">
    <property type="term" value="C:endomembrane system"/>
    <property type="evidence" value="ECO:0007669"/>
    <property type="project" value="TreeGrafter"/>
</dbReference>
<keyword evidence="6 8" id="KW-0472">Membrane</keyword>
<accession>G3W5V1</accession>
<dbReference type="InParanoid" id="G3W5V1"/>
<keyword evidence="3 8" id="KW-0812">Transmembrane</keyword>
<dbReference type="AlphaFoldDB" id="G3W5V1"/>
<comment type="similarity">
    <text evidence="2">Belongs to the TEX28 family.</text>
</comment>
<sequence>MQIDKLNPENVRTIKPRRANKGLAYDPHASSIITAMQKQKPLQRISEAKYMKSQSSPHPSTRPFIQERSSTHKEGPPAKSGQSVNEIKRNLQDSVKHRILYLSEQLKVEKTSRDENTVGYLKLVSKADRHQATHIRQAFEKVNQRSSATIAHIERKLRQYHQQLQEMEEGHRPKSLFLKDERANRNQELLGRGFLMEHERFRADEYHPTNLLYTLEEDMLAAAFLPEKSFKRENLIGNPSQIVLKIKEQLDDIKKSHSRIELSYQALKEKYMSDLKLIVKSLQEEKYRQKAIEEQVNDHMQGHLGEISHIKQNLACTEEKMVYLSYERAKEIWEVMETFQNRISKLEIQQQAVQLQIIEKSRRHPHIFLAKFMNLLLTLTTIVLVCVSTVCTCSLPFLKCRLRTCTILLLIGLGMATWKKCYSVSYVYWHEWILSRWKLYYRDLWPLPRRT</sequence>